<evidence type="ECO:0000256" key="7">
    <source>
        <dbReference type="ARBA" id="ARBA00022840"/>
    </source>
</evidence>
<evidence type="ECO:0000313" key="14">
    <source>
        <dbReference type="EMBL" id="WFR97557.1"/>
    </source>
</evidence>
<dbReference type="SMART" id="SM00387">
    <property type="entry name" value="HATPase_c"/>
    <property type="match status" value="1"/>
</dbReference>
<protein>
    <recommendedName>
        <fullName evidence="2">histidine kinase</fullName>
        <ecNumber evidence="2">2.7.13.3</ecNumber>
    </recommendedName>
</protein>
<dbReference type="AlphaFoldDB" id="A0AAF1KS66"/>
<organism evidence="14 15">
    <name type="scientific">Rhizobium tumorigenes</name>
    <dbReference type="NCBI Taxonomy" id="2041385"/>
    <lineage>
        <taxon>Bacteria</taxon>
        <taxon>Pseudomonadati</taxon>
        <taxon>Pseudomonadota</taxon>
        <taxon>Alphaproteobacteria</taxon>
        <taxon>Hyphomicrobiales</taxon>
        <taxon>Rhizobiaceae</taxon>
        <taxon>Rhizobium/Agrobacterium group</taxon>
        <taxon>Rhizobium</taxon>
    </lineage>
</organism>
<feature type="domain" description="PAC" evidence="13">
    <location>
        <begin position="202"/>
        <end position="254"/>
    </location>
</feature>
<dbReference type="InterPro" id="IPR003594">
    <property type="entry name" value="HATPase_dom"/>
</dbReference>
<dbReference type="Gene3D" id="2.10.70.100">
    <property type="match status" value="1"/>
</dbReference>
<dbReference type="PANTHER" id="PTHR43065:SF46">
    <property type="entry name" value="C4-DICARBOXYLATE TRANSPORT SENSOR PROTEIN DCTB"/>
    <property type="match status" value="1"/>
</dbReference>
<dbReference type="InterPro" id="IPR036890">
    <property type="entry name" value="HATPase_C_sf"/>
</dbReference>
<keyword evidence="10" id="KW-0175">Coiled coil</keyword>
<dbReference type="RefSeq" id="WP_240539061.1">
    <property type="nucleotide sequence ID" value="NZ_CP117256.1"/>
</dbReference>
<dbReference type="InterPro" id="IPR003661">
    <property type="entry name" value="HisK_dim/P_dom"/>
</dbReference>
<dbReference type="InterPro" id="IPR036097">
    <property type="entry name" value="HisK_dim/P_sf"/>
</dbReference>
<reference evidence="14 15" key="1">
    <citation type="journal article" date="2018" name="Sci. Rep.">
        <title>Rhizobium tumorigenes sp. nov., a novel plant tumorigenic bacterium isolated from cane gall tumors on thornless blackberry.</title>
        <authorList>
            <person name="Kuzmanovi N."/>
            <person name="Smalla K."/>
            <person name="Gronow S."/>
            <person name="PuBawska J."/>
        </authorList>
    </citation>
    <scope>NUCLEOTIDE SEQUENCE [LARGE SCALE GENOMIC DNA]</scope>
    <source>
        <strain evidence="14 15">1078</strain>
    </source>
</reference>
<feature type="domain" description="Histidine kinase" evidence="11">
    <location>
        <begin position="306"/>
        <end position="525"/>
    </location>
</feature>
<dbReference type="PANTHER" id="PTHR43065">
    <property type="entry name" value="SENSOR HISTIDINE KINASE"/>
    <property type="match status" value="1"/>
</dbReference>
<keyword evidence="5" id="KW-0547">Nucleotide-binding</keyword>
<dbReference type="EMBL" id="CP117256">
    <property type="protein sequence ID" value="WFR97557.1"/>
    <property type="molecule type" value="Genomic_DNA"/>
</dbReference>
<dbReference type="InterPro" id="IPR035965">
    <property type="entry name" value="PAS-like_dom_sf"/>
</dbReference>
<dbReference type="Gene3D" id="3.30.450.20">
    <property type="entry name" value="PAS domain"/>
    <property type="match status" value="1"/>
</dbReference>
<evidence type="ECO:0000256" key="1">
    <source>
        <dbReference type="ARBA" id="ARBA00000085"/>
    </source>
</evidence>
<dbReference type="Pfam" id="PF02518">
    <property type="entry name" value="HATPase_c"/>
    <property type="match status" value="1"/>
</dbReference>
<evidence type="ECO:0000259" key="11">
    <source>
        <dbReference type="PROSITE" id="PS50109"/>
    </source>
</evidence>
<dbReference type="GO" id="GO:0005524">
    <property type="term" value="F:ATP binding"/>
    <property type="evidence" value="ECO:0007669"/>
    <property type="project" value="UniProtKB-KW"/>
</dbReference>
<proteinExistence type="predicted"/>
<keyword evidence="7" id="KW-0067">ATP-binding</keyword>
<dbReference type="PROSITE" id="PS50109">
    <property type="entry name" value="HIS_KIN"/>
    <property type="match status" value="1"/>
</dbReference>
<keyword evidence="6" id="KW-0418">Kinase</keyword>
<keyword evidence="3 9" id="KW-0597">Phosphoprotein</keyword>
<evidence type="ECO:0000256" key="3">
    <source>
        <dbReference type="ARBA" id="ARBA00022553"/>
    </source>
</evidence>
<name>A0AAF1KS66_9HYPH</name>
<dbReference type="Pfam" id="PF00072">
    <property type="entry name" value="Response_reg"/>
    <property type="match status" value="1"/>
</dbReference>
<dbReference type="InterPro" id="IPR001789">
    <property type="entry name" value="Sig_transdc_resp-reg_receiver"/>
</dbReference>
<evidence type="ECO:0000256" key="9">
    <source>
        <dbReference type="PROSITE-ProRule" id="PRU00169"/>
    </source>
</evidence>
<dbReference type="PROSITE" id="PS50110">
    <property type="entry name" value="RESPONSE_REGULATORY"/>
    <property type="match status" value="1"/>
</dbReference>
<dbReference type="InterPro" id="IPR001610">
    <property type="entry name" value="PAC"/>
</dbReference>
<keyword evidence="14" id="KW-0614">Plasmid</keyword>
<feature type="domain" description="Response regulatory" evidence="12">
    <location>
        <begin position="546"/>
        <end position="657"/>
    </location>
</feature>
<reference evidence="15" key="2">
    <citation type="journal article" date="2023" name="MicrobiologyOpen">
        <title>Genomics of the tumorigenes clade of the family Rhizobiaceae and description of Rhizobium rhododendri sp. nov.</title>
        <authorList>
            <person name="Kuzmanovic N."/>
            <person name="diCenzo G.C."/>
            <person name="Bunk B."/>
            <person name="Sproeer C."/>
            <person name="Fruehling A."/>
            <person name="Neumann-Schaal M."/>
            <person name="Overmann J."/>
            <person name="Smalla K."/>
        </authorList>
    </citation>
    <scope>NUCLEOTIDE SEQUENCE [LARGE SCALE GENOMIC DNA]</scope>
    <source>
        <strain evidence="15">1078</strain>
        <plasmid evidence="15">pRt1078</plasmid>
    </source>
</reference>
<sequence>MASSLLSAAKIVCRSARDLPSFVAALGENVAFGVLTEETVRSNDLKPLASWIAGQPSWSDMPFIVLTQRGGGPEKNPAAARLSEILGNVTFLERPFHATTFISVARTAMKGRQRQYEARARVNDLADGERRLQAALEAGRLGSWELELKANRLTTSELFRTIFGKSKDGPLSYEHLLATIHGDDLPRLKRAISLTVETGRDCDIDFRCIWPDGTQHWVDVRAQLYRDRNGGAQKLVGIASDITERRAAEDTLKSVNDLLEERVSLRTAELKAANAGLIEEVAQRERAEEQLRQAQKMEVIGQLTGGVAHDFNNLLMAVLGNLDLLRKHFQHDPKASRLIDGAVQGAKRGAALTQRLLAFARRQDLSAEPTDLGKLVTGMEDLLKRSVGTTIAIEVLLEDNLMPAMIDSNQVELALLNLVVNARDAMPSGGVIKVRVRGEEIRGVSKDLTSGRYLVLSVEDSGTGMSEQTLMKAVDPFFSTKELGKGTGLGLSMVHGLALQLKGSLRLTSAVGHGTFAELWLPETFRPISVDDAVEPGAIGVTRAVRILMVDDDALIAMASVDMLEDLGHEVVEANSGADALKYLESGNTFDLMITDYSMPGMTGAELAKAVREKVPGMPILIATGYADLPAGSGIDLPRLGKPYTQAQLAAEIGKALHRG</sequence>
<dbReference type="InterPro" id="IPR013655">
    <property type="entry name" value="PAS_fold_3"/>
</dbReference>
<comment type="catalytic activity">
    <reaction evidence="1">
        <text>ATP + protein L-histidine = ADP + protein N-phospho-L-histidine.</text>
        <dbReference type="EC" id="2.7.13.3"/>
    </reaction>
</comment>
<feature type="modified residue" description="4-aspartylphosphate" evidence="9">
    <location>
        <position position="596"/>
    </location>
</feature>
<dbReference type="SMART" id="SM00086">
    <property type="entry name" value="PAC"/>
    <property type="match status" value="1"/>
</dbReference>
<dbReference type="EC" id="2.7.13.3" evidence="2"/>
<dbReference type="Pfam" id="PF08447">
    <property type="entry name" value="PAS_3"/>
    <property type="match status" value="1"/>
</dbReference>
<evidence type="ECO:0000256" key="5">
    <source>
        <dbReference type="ARBA" id="ARBA00022741"/>
    </source>
</evidence>
<dbReference type="GO" id="GO:0000155">
    <property type="term" value="F:phosphorelay sensor kinase activity"/>
    <property type="evidence" value="ECO:0007669"/>
    <property type="project" value="InterPro"/>
</dbReference>
<dbReference type="Gene3D" id="3.40.50.2300">
    <property type="match status" value="1"/>
</dbReference>
<feature type="coiled-coil region" evidence="10">
    <location>
        <begin position="270"/>
        <end position="297"/>
    </location>
</feature>
<dbReference type="Proteomes" id="UP000249499">
    <property type="component" value="Plasmid pRt1078"/>
</dbReference>
<dbReference type="InterPro" id="IPR000700">
    <property type="entry name" value="PAS-assoc_C"/>
</dbReference>
<evidence type="ECO:0000259" key="12">
    <source>
        <dbReference type="PROSITE" id="PS50110"/>
    </source>
</evidence>
<dbReference type="PRINTS" id="PR00344">
    <property type="entry name" value="BCTRLSENSOR"/>
</dbReference>
<dbReference type="Gene3D" id="1.10.287.130">
    <property type="match status" value="1"/>
</dbReference>
<evidence type="ECO:0000256" key="4">
    <source>
        <dbReference type="ARBA" id="ARBA00022679"/>
    </source>
</evidence>
<dbReference type="InterPro" id="IPR005467">
    <property type="entry name" value="His_kinase_dom"/>
</dbReference>
<evidence type="ECO:0000259" key="13">
    <source>
        <dbReference type="PROSITE" id="PS50113"/>
    </source>
</evidence>
<dbReference type="NCBIfam" id="TIGR00229">
    <property type="entry name" value="sensory_box"/>
    <property type="match status" value="1"/>
</dbReference>
<accession>A0AAF1KS66</accession>
<dbReference type="SMART" id="SM00448">
    <property type="entry name" value="REC"/>
    <property type="match status" value="1"/>
</dbReference>
<dbReference type="SUPFAM" id="SSF55874">
    <property type="entry name" value="ATPase domain of HSP90 chaperone/DNA topoisomerase II/histidine kinase"/>
    <property type="match status" value="1"/>
</dbReference>
<dbReference type="SUPFAM" id="SSF55785">
    <property type="entry name" value="PYP-like sensor domain (PAS domain)"/>
    <property type="match status" value="1"/>
</dbReference>
<dbReference type="SMART" id="SM00388">
    <property type="entry name" value="HisKA"/>
    <property type="match status" value="1"/>
</dbReference>
<dbReference type="InterPro" id="IPR000014">
    <property type="entry name" value="PAS"/>
</dbReference>
<evidence type="ECO:0000256" key="10">
    <source>
        <dbReference type="SAM" id="Coils"/>
    </source>
</evidence>
<dbReference type="Gene3D" id="3.30.565.10">
    <property type="entry name" value="Histidine kinase-like ATPase, C-terminal domain"/>
    <property type="match status" value="1"/>
</dbReference>
<dbReference type="PROSITE" id="PS50113">
    <property type="entry name" value="PAC"/>
    <property type="match status" value="1"/>
</dbReference>
<dbReference type="SUPFAM" id="SSF52172">
    <property type="entry name" value="CheY-like"/>
    <property type="match status" value="1"/>
</dbReference>
<keyword evidence="4" id="KW-0808">Transferase</keyword>
<gene>
    <name evidence="14" type="ORF">PR017_20315</name>
</gene>
<dbReference type="InterPro" id="IPR011006">
    <property type="entry name" value="CheY-like_superfamily"/>
</dbReference>
<dbReference type="InterPro" id="IPR004358">
    <property type="entry name" value="Sig_transdc_His_kin-like_C"/>
</dbReference>
<keyword evidence="8" id="KW-0902">Two-component regulatory system</keyword>
<dbReference type="KEGG" id="rtu:PR017_20315"/>
<keyword evidence="15" id="KW-1185">Reference proteome</keyword>
<dbReference type="SUPFAM" id="SSF47384">
    <property type="entry name" value="Homodimeric domain of signal transducing histidine kinase"/>
    <property type="match status" value="1"/>
</dbReference>
<dbReference type="Pfam" id="PF00512">
    <property type="entry name" value="HisKA"/>
    <property type="match status" value="1"/>
</dbReference>
<geneLocation type="plasmid" evidence="14 15">
    <name>pRt1078</name>
</geneLocation>
<evidence type="ECO:0000256" key="2">
    <source>
        <dbReference type="ARBA" id="ARBA00012438"/>
    </source>
</evidence>
<evidence type="ECO:0000256" key="8">
    <source>
        <dbReference type="ARBA" id="ARBA00023012"/>
    </source>
</evidence>
<evidence type="ECO:0000256" key="6">
    <source>
        <dbReference type="ARBA" id="ARBA00022777"/>
    </source>
</evidence>
<dbReference type="CDD" id="cd00130">
    <property type="entry name" value="PAS"/>
    <property type="match status" value="1"/>
</dbReference>
<evidence type="ECO:0000313" key="15">
    <source>
        <dbReference type="Proteomes" id="UP000249499"/>
    </source>
</evidence>